<name>A0A5B0M0V9_PUCGR</name>
<proteinExistence type="predicted"/>
<keyword evidence="3" id="KW-1185">Reference proteome</keyword>
<comment type="caution">
    <text evidence="2">The sequence shown here is derived from an EMBL/GenBank/DDBJ whole genome shotgun (WGS) entry which is preliminary data.</text>
</comment>
<dbReference type="EMBL" id="VSWC01000183">
    <property type="protein sequence ID" value="KAA1069394.1"/>
    <property type="molecule type" value="Genomic_DNA"/>
</dbReference>
<organism evidence="2 3">
    <name type="scientific">Puccinia graminis f. sp. tritici</name>
    <dbReference type="NCBI Taxonomy" id="56615"/>
    <lineage>
        <taxon>Eukaryota</taxon>
        <taxon>Fungi</taxon>
        <taxon>Dikarya</taxon>
        <taxon>Basidiomycota</taxon>
        <taxon>Pucciniomycotina</taxon>
        <taxon>Pucciniomycetes</taxon>
        <taxon>Pucciniales</taxon>
        <taxon>Pucciniaceae</taxon>
        <taxon>Puccinia</taxon>
    </lineage>
</organism>
<feature type="compositionally biased region" description="Polar residues" evidence="1">
    <location>
        <begin position="24"/>
        <end position="59"/>
    </location>
</feature>
<dbReference type="Proteomes" id="UP000324748">
    <property type="component" value="Unassembled WGS sequence"/>
</dbReference>
<evidence type="ECO:0000313" key="3">
    <source>
        <dbReference type="Proteomes" id="UP000324748"/>
    </source>
</evidence>
<evidence type="ECO:0000313" key="2">
    <source>
        <dbReference type="EMBL" id="KAA1069394.1"/>
    </source>
</evidence>
<accession>A0A5B0M0V9</accession>
<gene>
    <name evidence="2" type="ORF">PGT21_023291</name>
</gene>
<feature type="region of interest" description="Disordered" evidence="1">
    <location>
        <begin position="1"/>
        <end position="66"/>
    </location>
</feature>
<sequence>MRALASAHPSSSRRSLELPDFGSTRLTSSNTPSATRSTSTNAPSPNSLSPGNVSQSLSPSDFDLEGTSIYIERPNGTEITSETSSVEIEYMNTNDLSVESSRSANYVMKSPYLMPQDQNFDRRKMLRSPLGDPIGAFSSMSFEVDDVYDL</sequence>
<evidence type="ECO:0000256" key="1">
    <source>
        <dbReference type="SAM" id="MobiDB-lite"/>
    </source>
</evidence>
<reference evidence="2 3" key="1">
    <citation type="submission" date="2019-05" db="EMBL/GenBank/DDBJ databases">
        <title>Emergence of the Ug99 lineage of the wheat stem rust pathogen through somatic hybridization.</title>
        <authorList>
            <person name="Li F."/>
            <person name="Upadhyaya N.M."/>
            <person name="Sperschneider J."/>
            <person name="Matny O."/>
            <person name="Nguyen-Phuc H."/>
            <person name="Mago R."/>
            <person name="Raley C."/>
            <person name="Miller M.E."/>
            <person name="Silverstein K.A.T."/>
            <person name="Henningsen E."/>
            <person name="Hirsch C.D."/>
            <person name="Visser B."/>
            <person name="Pretorius Z.A."/>
            <person name="Steffenson B.J."/>
            <person name="Schwessinger B."/>
            <person name="Dodds P.N."/>
            <person name="Figueroa M."/>
        </authorList>
    </citation>
    <scope>NUCLEOTIDE SEQUENCE [LARGE SCALE GENOMIC DNA]</scope>
    <source>
        <strain evidence="2">21-0</strain>
    </source>
</reference>
<dbReference type="AlphaFoldDB" id="A0A5B0M0V9"/>
<protein>
    <submittedName>
        <fullName evidence="2">Uncharacterized protein</fullName>
    </submittedName>
</protein>